<dbReference type="PANTHER" id="PTHR34216:SF13">
    <property type="entry name" value="XYLANASE_CHITIN DEACETYLASE"/>
    <property type="match status" value="1"/>
</dbReference>
<protein>
    <recommendedName>
        <fullName evidence="2">NodB homology domain-containing protein</fullName>
    </recommendedName>
</protein>
<reference evidence="3 4" key="1">
    <citation type="submission" date="2019-04" db="EMBL/GenBank/DDBJ databases">
        <authorList>
            <consortium name="Pathogen Informatics"/>
        </authorList>
    </citation>
    <scope>NUCLEOTIDE SEQUENCE [LARGE SCALE GENOMIC DNA]</scope>
    <source>
        <strain evidence="3 4">NCTC9185</strain>
    </source>
</reference>
<feature type="domain" description="NodB homology" evidence="2">
    <location>
        <begin position="1"/>
        <end position="68"/>
    </location>
</feature>
<evidence type="ECO:0000313" key="4">
    <source>
        <dbReference type="Proteomes" id="UP000339249"/>
    </source>
</evidence>
<dbReference type="PROSITE" id="PS51677">
    <property type="entry name" value="NODB"/>
    <property type="match status" value="1"/>
</dbReference>
<keyword evidence="1" id="KW-0732">Signal</keyword>
<evidence type="ECO:0000256" key="1">
    <source>
        <dbReference type="ARBA" id="ARBA00022729"/>
    </source>
</evidence>
<dbReference type="InterPro" id="IPR002509">
    <property type="entry name" value="NODB_dom"/>
</dbReference>
<organism evidence="3 4">
    <name type="scientific">Raoultella terrigena</name>
    <name type="common">Klebsiella terrigena</name>
    <dbReference type="NCBI Taxonomy" id="577"/>
    <lineage>
        <taxon>Bacteria</taxon>
        <taxon>Pseudomonadati</taxon>
        <taxon>Pseudomonadota</taxon>
        <taxon>Gammaproteobacteria</taxon>
        <taxon>Enterobacterales</taxon>
        <taxon>Enterobacteriaceae</taxon>
        <taxon>Klebsiella/Raoultella group</taxon>
        <taxon>Raoultella</taxon>
    </lineage>
</organism>
<dbReference type="InterPro" id="IPR051398">
    <property type="entry name" value="Polysacch_Deacetylase"/>
</dbReference>
<name>A0A4U9D679_RAOTE</name>
<dbReference type="GO" id="GO:0016810">
    <property type="term" value="F:hydrolase activity, acting on carbon-nitrogen (but not peptide) bonds"/>
    <property type="evidence" value="ECO:0007669"/>
    <property type="project" value="InterPro"/>
</dbReference>
<proteinExistence type="predicted"/>
<dbReference type="Gene3D" id="3.20.20.370">
    <property type="entry name" value="Glycoside hydrolase/deacetylase"/>
    <property type="match status" value="1"/>
</dbReference>
<dbReference type="GO" id="GO:0005975">
    <property type="term" value="P:carbohydrate metabolic process"/>
    <property type="evidence" value="ECO:0007669"/>
    <property type="project" value="InterPro"/>
</dbReference>
<dbReference type="AlphaFoldDB" id="A0A4U9D679"/>
<sequence>MLYLSYPFGGYNATAVKAANDAGFHMAVTTVRGKVMPGDNPFLLKRLYILRTDSLETMSRLISNQPQG</sequence>
<evidence type="ECO:0000313" key="3">
    <source>
        <dbReference type="EMBL" id="VTN14099.1"/>
    </source>
</evidence>
<dbReference type="Proteomes" id="UP000339249">
    <property type="component" value="Unassembled WGS sequence"/>
</dbReference>
<accession>A0A4U9D679</accession>
<dbReference type="EMBL" id="CABDVU010000001">
    <property type="protein sequence ID" value="VTN14099.1"/>
    <property type="molecule type" value="Genomic_DNA"/>
</dbReference>
<dbReference type="PANTHER" id="PTHR34216">
    <property type="match status" value="1"/>
</dbReference>
<dbReference type="SUPFAM" id="SSF88713">
    <property type="entry name" value="Glycoside hydrolase/deacetylase"/>
    <property type="match status" value="1"/>
</dbReference>
<evidence type="ECO:0000259" key="2">
    <source>
        <dbReference type="PROSITE" id="PS51677"/>
    </source>
</evidence>
<gene>
    <name evidence="3" type="ORF">NCTC9185_06151</name>
</gene>
<dbReference type="InterPro" id="IPR011330">
    <property type="entry name" value="Glyco_hydro/deAcase_b/a-brl"/>
</dbReference>